<dbReference type="Pfam" id="PF00059">
    <property type="entry name" value="Lectin_C"/>
    <property type="match status" value="1"/>
</dbReference>
<dbReference type="InterPro" id="IPR016186">
    <property type="entry name" value="C-type_lectin-like/link_sf"/>
</dbReference>
<dbReference type="SUPFAM" id="SSF56436">
    <property type="entry name" value="C-type lectin-like"/>
    <property type="match status" value="1"/>
</dbReference>
<dbReference type="InterPro" id="IPR016187">
    <property type="entry name" value="CTDL_fold"/>
</dbReference>
<comment type="caution">
    <text evidence="3">The sequence shown here is derived from an EMBL/GenBank/DDBJ whole genome shotgun (WGS) entry which is preliminary data.</text>
</comment>
<dbReference type="Proteomes" id="UP000828390">
    <property type="component" value="Unassembled WGS sequence"/>
</dbReference>
<name>A0A9D4NME4_DREPO</name>
<evidence type="ECO:0000313" key="3">
    <source>
        <dbReference type="EMBL" id="KAH3897471.1"/>
    </source>
</evidence>
<dbReference type="AlphaFoldDB" id="A0A9D4NME4"/>
<keyword evidence="1" id="KW-0732">Signal</keyword>
<dbReference type="InterPro" id="IPR050828">
    <property type="entry name" value="C-type_lectin/matrix_domain"/>
</dbReference>
<gene>
    <name evidence="3" type="ORF">DPMN_021659</name>
</gene>
<proteinExistence type="predicted"/>
<accession>A0A9D4NME4</accession>
<feature type="chain" id="PRO_5038679967" description="C-type lectin domain-containing protein" evidence="1">
    <location>
        <begin position="25"/>
        <end position="205"/>
    </location>
</feature>
<dbReference type="PANTHER" id="PTHR45710">
    <property type="entry name" value="C-TYPE LECTIN DOMAIN-CONTAINING PROTEIN 180"/>
    <property type="match status" value="1"/>
</dbReference>
<keyword evidence="4" id="KW-1185">Reference proteome</keyword>
<dbReference type="EMBL" id="JAIWYP010000001">
    <property type="protein sequence ID" value="KAH3897471.1"/>
    <property type="molecule type" value="Genomic_DNA"/>
</dbReference>
<evidence type="ECO:0000259" key="2">
    <source>
        <dbReference type="PROSITE" id="PS50041"/>
    </source>
</evidence>
<protein>
    <recommendedName>
        <fullName evidence="2">C-type lectin domain-containing protein</fullName>
    </recommendedName>
</protein>
<organism evidence="3 4">
    <name type="scientific">Dreissena polymorpha</name>
    <name type="common">Zebra mussel</name>
    <name type="synonym">Mytilus polymorpha</name>
    <dbReference type="NCBI Taxonomy" id="45954"/>
    <lineage>
        <taxon>Eukaryota</taxon>
        <taxon>Metazoa</taxon>
        <taxon>Spiralia</taxon>
        <taxon>Lophotrochozoa</taxon>
        <taxon>Mollusca</taxon>
        <taxon>Bivalvia</taxon>
        <taxon>Autobranchia</taxon>
        <taxon>Heteroconchia</taxon>
        <taxon>Euheterodonta</taxon>
        <taxon>Imparidentia</taxon>
        <taxon>Neoheterodontei</taxon>
        <taxon>Myida</taxon>
        <taxon>Dreissenoidea</taxon>
        <taxon>Dreissenidae</taxon>
        <taxon>Dreissena</taxon>
    </lineage>
</organism>
<dbReference type="PANTHER" id="PTHR45710:SF26">
    <property type="entry name" value="RH26557P"/>
    <property type="match status" value="1"/>
</dbReference>
<dbReference type="SMART" id="SM00034">
    <property type="entry name" value="CLECT"/>
    <property type="match status" value="1"/>
</dbReference>
<dbReference type="CDD" id="cd00037">
    <property type="entry name" value="CLECT"/>
    <property type="match status" value="1"/>
</dbReference>
<reference evidence="3" key="2">
    <citation type="submission" date="2020-11" db="EMBL/GenBank/DDBJ databases">
        <authorList>
            <person name="McCartney M.A."/>
            <person name="Auch B."/>
            <person name="Kono T."/>
            <person name="Mallez S."/>
            <person name="Becker A."/>
            <person name="Gohl D.M."/>
            <person name="Silverstein K.A.T."/>
            <person name="Koren S."/>
            <person name="Bechman K.B."/>
            <person name="Herman A."/>
            <person name="Abrahante J.E."/>
            <person name="Garbe J."/>
        </authorList>
    </citation>
    <scope>NUCLEOTIDE SEQUENCE</scope>
    <source>
        <strain evidence="3">Duluth1</strain>
        <tissue evidence="3">Whole animal</tissue>
    </source>
</reference>
<feature type="signal peptide" evidence="1">
    <location>
        <begin position="1"/>
        <end position="24"/>
    </location>
</feature>
<evidence type="ECO:0000256" key="1">
    <source>
        <dbReference type="SAM" id="SignalP"/>
    </source>
</evidence>
<evidence type="ECO:0000313" key="4">
    <source>
        <dbReference type="Proteomes" id="UP000828390"/>
    </source>
</evidence>
<dbReference type="PROSITE" id="PS50041">
    <property type="entry name" value="C_TYPE_LECTIN_2"/>
    <property type="match status" value="1"/>
</dbReference>
<reference evidence="3" key="1">
    <citation type="journal article" date="2019" name="bioRxiv">
        <title>The Genome of the Zebra Mussel, Dreissena polymorpha: A Resource for Invasive Species Research.</title>
        <authorList>
            <person name="McCartney M.A."/>
            <person name="Auch B."/>
            <person name="Kono T."/>
            <person name="Mallez S."/>
            <person name="Zhang Y."/>
            <person name="Obille A."/>
            <person name="Becker A."/>
            <person name="Abrahante J.E."/>
            <person name="Garbe J."/>
            <person name="Badalamenti J.P."/>
            <person name="Herman A."/>
            <person name="Mangelson H."/>
            <person name="Liachko I."/>
            <person name="Sullivan S."/>
            <person name="Sone E.D."/>
            <person name="Koren S."/>
            <person name="Silverstein K.A.T."/>
            <person name="Beckman K.B."/>
            <person name="Gohl D.M."/>
        </authorList>
    </citation>
    <scope>NUCLEOTIDE SEQUENCE</scope>
    <source>
        <strain evidence="3">Duluth1</strain>
        <tissue evidence="3">Whole animal</tissue>
    </source>
</reference>
<dbReference type="Gene3D" id="3.10.100.10">
    <property type="entry name" value="Mannose-Binding Protein A, subunit A"/>
    <property type="match status" value="1"/>
</dbReference>
<dbReference type="InterPro" id="IPR001304">
    <property type="entry name" value="C-type_lectin-like"/>
</dbReference>
<sequence length="205" mass="22795">MFGKLTKVMLLVQLFAICESAAWTSQFMRVSDAIKMPYVEMSSLSASGLLVCAALCRDDCLFLKYEDNGTGSGTCDLYNLRDEISTKLKFVNGSNLYKKVNPPADVFVGILEEKTWDEARNFCQSLGSSLAIADSTAKMDRMYNLIGKWDFWVGGKRNGTTWNWLSGAVVTPSPLVDGSGACLESWSGRLTDESCSWKNWSFCEY</sequence>
<feature type="domain" description="C-type lectin" evidence="2">
    <location>
        <begin position="112"/>
        <end position="204"/>
    </location>
</feature>